<dbReference type="AlphaFoldDB" id="A0A411ZPD7"/>
<gene>
    <name evidence="1" type="ORF">DWZ12_08980</name>
</gene>
<organism evidence="1 2">
    <name type="scientific">Blautia obeum</name>
    <dbReference type="NCBI Taxonomy" id="40520"/>
    <lineage>
        <taxon>Bacteria</taxon>
        <taxon>Bacillati</taxon>
        <taxon>Bacillota</taxon>
        <taxon>Clostridia</taxon>
        <taxon>Lachnospirales</taxon>
        <taxon>Lachnospiraceae</taxon>
        <taxon>Blautia</taxon>
    </lineage>
</organism>
<comment type="caution">
    <text evidence="1">The sequence shown here is derived from an EMBL/GenBank/DDBJ whole genome shotgun (WGS) entry which is preliminary data.</text>
</comment>
<evidence type="ECO:0000313" key="2">
    <source>
        <dbReference type="Proteomes" id="UP000283585"/>
    </source>
</evidence>
<reference evidence="1 2" key="1">
    <citation type="submission" date="2018-08" db="EMBL/GenBank/DDBJ databases">
        <title>A genome reference for cultivated species of the human gut microbiota.</title>
        <authorList>
            <person name="Zou Y."/>
            <person name="Xue W."/>
            <person name="Luo G."/>
        </authorList>
    </citation>
    <scope>NUCLEOTIDE SEQUENCE [LARGE SCALE GENOMIC DNA]</scope>
    <source>
        <strain evidence="1 2">AF29-2BH</strain>
    </source>
</reference>
<dbReference type="EMBL" id="QRSS01000009">
    <property type="protein sequence ID" value="RGQ04693.1"/>
    <property type="molecule type" value="Genomic_DNA"/>
</dbReference>
<accession>A0A411ZPD7</accession>
<name>A0A411ZPD7_9FIRM</name>
<proteinExistence type="predicted"/>
<evidence type="ECO:0000313" key="1">
    <source>
        <dbReference type="EMBL" id="RGQ04693.1"/>
    </source>
</evidence>
<dbReference type="Pfam" id="PF24608">
    <property type="entry name" value="PDDEXK_15"/>
    <property type="match status" value="1"/>
</dbReference>
<sequence>MADCMRKKRTPQQIGRAAKAKGARFELQIAHWFQKNGYPDACRTAQHCGKTGAAGDVEGVPGLHIEAKHVEHLNLYDAWHQAVHDNTAKGRGDIPVIIHKRNREDTLVTLNLADFTKIFSSYERGHCHD</sequence>
<dbReference type="Proteomes" id="UP000283585">
    <property type="component" value="Unassembled WGS sequence"/>
</dbReference>
<protein>
    <submittedName>
        <fullName evidence="1">Uncharacterized protein</fullName>
    </submittedName>
</protein>
<dbReference type="InterPro" id="IPR056931">
    <property type="entry name" value="D14-like"/>
</dbReference>
<dbReference type="RefSeq" id="WP_118044687.1">
    <property type="nucleotide sequence ID" value="NZ_QRSS01000009.1"/>
</dbReference>